<dbReference type="Gene3D" id="1.20.1000.10">
    <property type="entry name" value="Guanylate-binding protein, C-terminal domain"/>
    <property type="match status" value="1"/>
</dbReference>
<keyword evidence="4" id="KW-0391">Immunity</keyword>
<dbReference type="AlphaFoldDB" id="A0A401RU40"/>
<dbReference type="OMA" id="QIRSECF"/>
<evidence type="ECO:0000259" key="8">
    <source>
        <dbReference type="PROSITE" id="PS51715"/>
    </source>
</evidence>
<dbReference type="SUPFAM" id="SSF48340">
    <property type="entry name" value="Interferon-induced guanylate-binding protein 1 (GBP1), C-terminal domain"/>
    <property type="match status" value="1"/>
</dbReference>
<evidence type="ECO:0000256" key="5">
    <source>
        <dbReference type="ARBA" id="ARBA00023134"/>
    </source>
</evidence>
<dbReference type="EMBL" id="BEZZ01002358">
    <property type="protein sequence ID" value="GCC21636.1"/>
    <property type="molecule type" value="Genomic_DNA"/>
</dbReference>
<evidence type="ECO:0000256" key="1">
    <source>
        <dbReference type="ARBA" id="ARBA00022588"/>
    </source>
</evidence>
<dbReference type="STRING" id="137246.A0A401RU40"/>
<gene>
    <name evidence="9" type="ORF">chiPu_0020111</name>
</gene>
<evidence type="ECO:0000313" key="10">
    <source>
        <dbReference type="Proteomes" id="UP000287033"/>
    </source>
</evidence>
<dbReference type="GO" id="GO:0005525">
    <property type="term" value="F:GTP binding"/>
    <property type="evidence" value="ECO:0007669"/>
    <property type="project" value="UniProtKB-KW"/>
</dbReference>
<dbReference type="GO" id="GO:0045087">
    <property type="term" value="P:innate immune response"/>
    <property type="evidence" value="ECO:0007669"/>
    <property type="project" value="UniProtKB-KW"/>
</dbReference>
<dbReference type="FunFam" id="1.20.1000.10:FF:000001">
    <property type="entry name" value="Guanylate binding protein 1"/>
    <property type="match status" value="1"/>
</dbReference>
<evidence type="ECO:0000313" key="9">
    <source>
        <dbReference type="EMBL" id="GCC21636.1"/>
    </source>
</evidence>
<keyword evidence="7" id="KW-0175">Coiled coil</keyword>
<dbReference type="InterPro" id="IPR036543">
    <property type="entry name" value="Guanylate-bd_C_sf"/>
</dbReference>
<keyword evidence="1" id="KW-0399">Innate immunity</keyword>
<protein>
    <recommendedName>
        <fullName evidence="8">GB1/RHD3-type G domain-containing protein</fullName>
    </recommendedName>
</protein>
<feature type="coiled-coil region" evidence="7">
    <location>
        <begin position="481"/>
        <end position="588"/>
    </location>
</feature>
<comment type="caution">
    <text evidence="9">The sequence shown here is derived from an EMBL/GenBank/DDBJ whole genome shotgun (WGS) entry which is preliminary data.</text>
</comment>
<keyword evidence="3" id="KW-0378">Hydrolase</keyword>
<keyword evidence="2" id="KW-0547">Nucleotide-binding</keyword>
<evidence type="ECO:0000256" key="2">
    <source>
        <dbReference type="ARBA" id="ARBA00022741"/>
    </source>
</evidence>
<sequence length="621" mass="70421">MGLGPFDLPWGLAHSLCGGARSFCSTVGLDPFAPLRDSARSLHRGTQPVCSIVGLVSFSLLRCLRAAEFLAGCQIIISFAAAGRFVRMASGGYMQAPMCLIENIQDGKLVLNGEAFQLLSSIKEKLVVVSIVGFYRTGKSYLMNRLAGQSHELIKVKADQGGDDDDEELDLLKVSPAFVWAVRDFTLELKIDGRNVTADEYLNHGLQLKKGVAKKVMEYNQPRECIRNYFRSRKCFVFVQPTASTNLNQVEMLPESQLDPQFRAVCQQFCQYIYSQSQPKTVKGGHRINGRMLAILTQTYVETIDSGKVPCIEDAVTCMAKIENTAAFQNSLTHYQQQMRQRVRMPMETTVLTEKHTQCRNEAVHLFLKSSFNDQDQEYYKKLLIEVEQHYFEVCNKNEAVSMETCTKLLETLSSEIKEKLQKGSYTCTGGYEQYENDRKKMIEKFHVTPGKGNKAEEALNSFMKSKTSEADSVLQADKRLTDQARELAVERQKAAEIKQEAKAQEEALKTLEEIRNKEKAFYEESTKQLHLKMEEEKKNLQREQAVALDCKLKEQKELMEKQFQSKAEMMEEQIETLRKQQESASSSTNWENFASIAKGVLDTVINAYASHKAMKLLTKI</sequence>
<evidence type="ECO:0000256" key="7">
    <source>
        <dbReference type="SAM" id="Coils"/>
    </source>
</evidence>
<dbReference type="InterPro" id="IPR027417">
    <property type="entry name" value="P-loop_NTPase"/>
</dbReference>
<name>A0A401RU40_CHIPU</name>
<dbReference type="Pfam" id="PF02263">
    <property type="entry name" value="GBP"/>
    <property type="match status" value="2"/>
</dbReference>
<dbReference type="InterPro" id="IPR037684">
    <property type="entry name" value="GBP_C"/>
</dbReference>
<dbReference type="InterPro" id="IPR003191">
    <property type="entry name" value="Guanylate-bd/ATL_C"/>
</dbReference>
<accession>A0A401RU40</accession>
<dbReference type="CDD" id="cd16269">
    <property type="entry name" value="GBP_C"/>
    <property type="match status" value="1"/>
</dbReference>
<evidence type="ECO:0000256" key="6">
    <source>
        <dbReference type="PROSITE-ProRule" id="PRU01052"/>
    </source>
</evidence>
<dbReference type="Pfam" id="PF02841">
    <property type="entry name" value="GBP_C"/>
    <property type="match status" value="1"/>
</dbReference>
<dbReference type="SUPFAM" id="SSF52540">
    <property type="entry name" value="P-loop containing nucleoside triphosphate hydrolases"/>
    <property type="match status" value="1"/>
</dbReference>
<evidence type="ECO:0000256" key="4">
    <source>
        <dbReference type="ARBA" id="ARBA00022859"/>
    </source>
</evidence>
<dbReference type="InterPro" id="IPR015894">
    <property type="entry name" value="Guanylate-bd_N"/>
</dbReference>
<keyword evidence="5" id="KW-0342">GTP-binding</keyword>
<dbReference type="Gene3D" id="3.40.50.300">
    <property type="entry name" value="P-loop containing nucleotide triphosphate hydrolases"/>
    <property type="match status" value="2"/>
</dbReference>
<dbReference type="GO" id="GO:0003924">
    <property type="term" value="F:GTPase activity"/>
    <property type="evidence" value="ECO:0007669"/>
    <property type="project" value="InterPro"/>
</dbReference>
<reference evidence="9 10" key="1">
    <citation type="journal article" date="2018" name="Nat. Ecol. Evol.">
        <title>Shark genomes provide insights into elasmobranch evolution and the origin of vertebrates.</title>
        <authorList>
            <person name="Hara Y"/>
            <person name="Yamaguchi K"/>
            <person name="Onimaru K"/>
            <person name="Kadota M"/>
            <person name="Koyanagi M"/>
            <person name="Keeley SD"/>
            <person name="Tatsumi K"/>
            <person name="Tanaka K"/>
            <person name="Motone F"/>
            <person name="Kageyama Y"/>
            <person name="Nozu R"/>
            <person name="Adachi N"/>
            <person name="Nishimura O"/>
            <person name="Nakagawa R"/>
            <person name="Tanegashima C"/>
            <person name="Kiyatake I"/>
            <person name="Matsumoto R"/>
            <person name="Murakumo K"/>
            <person name="Nishida K"/>
            <person name="Terakita A"/>
            <person name="Kuratani S"/>
            <person name="Sato K"/>
            <person name="Hyodo S Kuraku.S."/>
        </authorList>
    </citation>
    <scope>NUCLEOTIDE SEQUENCE [LARGE SCALE GENOMIC DNA]</scope>
</reference>
<dbReference type="Proteomes" id="UP000287033">
    <property type="component" value="Unassembled WGS sequence"/>
</dbReference>
<organism evidence="9 10">
    <name type="scientific">Chiloscyllium punctatum</name>
    <name type="common">Brownbanded bambooshark</name>
    <name type="synonym">Hemiscyllium punctatum</name>
    <dbReference type="NCBI Taxonomy" id="137246"/>
    <lineage>
        <taxon>Eukaryota</taxon>
        <taxon>Metazoa</taxon>
        <taxon>Chordata</taxon>
        <taxon>Craniata</taxon>
        <taxon>Vertebrata</taxon>
        <taxon>Chondrichthyes</taxon>
        <taxon>Elasmobranchii</taxon>
        <taxon>Galeomorphii</taxon>
        <taxon>Galeoidea</taxon>
        <taxon>Orectolobiformes</taxon>
        <taxon>Hemiscylliidae</taxon>
        <taxon>Chiloscyllium</taxon>
    </lineage>
</organism>
<dbReference type="InterPro" id="IPR030386">
    <property type="entry name" value="G_GB1_RHD3_dom"/>
</dbReference>
<feature type="domain" description="GB1/RHD3-type G" evidence="8">
    <location>
        <begin position="163"/>
        <end position="278"/>
    </location>
</feature>
<proteinExistence type="inferred from homology"/>
<dbReference type="PROSITE" id="PS51715">
    <property type="entry name" value="G_GB1_RHD3"/>
    <property type="match status" value="1"/>
</dbReference>
<evidence type="ECO:0000256" key="3">
    <source>
        <dbReference type="ARBA" id="ARBA00022801"/>
    </source>
</evidence>
<dbReference type="OrthoDB" id="2135133at2759"/>
<dbReference type="PANTHER" id="PTHR10751">
    <property type="entry name" value="GUANYLATE BINDING PROTEIN"/>
    <property type="match status" value="1"/>
</dbReference>
<keyword evidence="10" id="KW-1185">Reference proteome</keyword>
<comment type="similarity">
    <text evidence="6">Belongs to the TRAFAC class dynamin-like GTPase superfamily. GB1/RHD3 GTPase family.</text>
</comment>